<evidence type="ECO:0000313" key="2">
    <source>
        <dbReference type="Proteomes" id="UP001346869"/>
    </source>
</evidence>
<accession>A0AAN7XZF6</accession>
<evidence type="ECO:0000313" key="1">
    <source>
        <dbReference type="EMBL" id="KAK5869524.1"/>
    </source>
</evidence>
<sequence length="103" mass="11359">MLGRVMHSNSTAKAMKKNAKIISSLTCESNKATEKTCSSCPQVFTPLRLGPFLVVFPSRARELLARAGRQAVRHRSTDRTLPRHCNIRGASHVTLLDAHAAFM</sequence>
<protein>
    <submittedName>
        <fullName evidence="1">Uncharacterized protein</fullName>
    </submittedName>
</protein>
<dbReference type="EMBL" id="JAUZQC010000006">
    <property type="protein sequence ID" value="KAK5869524.1"/>
    <property type="molecule type" value="Genomic_DNA"/>
</dbReference>
<proteinExistence type="predicted"/>
<keyword evidence="2" id="KW-1185">Reference proteome</keyword>
<reference evidence="1 2" key="2">
    <citation type="journal article" date="2023" name="Mol. Biol. Evol.">
        <title>Genomics of Secondarily Temperate Adaptation in the Only Non-Antarctic Icefish.</title>
        <authorList>
            <person name="Rivera-Colon A.G."/>
            <person name="Rayamajhi N."/>
            <person name="Minhas B.F."/>
            <person name="Madrigal G."/>
            <person name="Bilyk K.T."/>
            <person name="Yoon V."/>
            <person name="Hune M."/>
            <person name="Gregory S."/>
            <person name="Cheng C.H.C."/>
            <person name="Catchen J.M."/>
        </authorList>
    </citation>
    <scope>NUCLEOTIDE SEQUENCE [LARGE SCALE GENOMIC DNA]</scope>
    <source>
        <strain evidence="1">JMC-PN-2008</strain>
    </source>
</reference>
<gene>
    <name evidence="1" type="ORF">PBY51_024233</name>
</gene>
<organism evidence="1 2">
    <name type="scientific">Eleginops maclovinus</name>
    <name type="common">Patagonian blennie</name>
    <name type="synonym">Eleginus maclovinus</name>
    <dbReference type="NCBI Taxonomy" id="56733"/>
    <lineage>
        <taxon>Eukaryota</taxon>
        <taxon>Metazoa</taxon>
        <taxon>Chordata</taxon>
        <taxon>Craniata</taxon>
        <taxon>Vertebrata</taxon>
        <taxon>Euteleostomi</taxon>
        <taxon>Actinopterygii</taxon>
        <taxon>Neopterygii</taxon>
        <taxon>Teleostei</taxon>
        <taxon>Neoteleostei</taxon>
        <taxon>Acanthomorphata</taxon>
        <taxon>Eupercaria</taxon>
        <taxon>Perciformes</taxon>
        <taxon>Notothenioidei</taxon>
        <taxon>Eleginopidae</taxon>
        <taxon>Eleginops</taxon>
    </lineage>
</organism>
<dbReference type="Proteomes" id="UP001346869">
    <property type="component" value="Unassembled WGS sequence"/>
</dbReference>
<dbReference type="AlphaFoldDB" id="A0AAN7XZF6"/>
<name>A0AAN7XZF6_ELEMC</name>
<comment type="caution">
    <text evidence="1">The sequence shown here is derived from an EMBL/GenBank/DDBJ whole genome shotgun (WGS) entry which is preliminary data.</text>
</comment>
<reference evidence="1 2" key="1">
    <citation type="journal article" date="2023" name="Genes (Basel)">
        <title>Chromosome-Level Genome Assembly and Circadian Gene Repertoire of the Patagonia Blennie Eleginops maclovinus-The Closest Ancestral Proxy of Antarctic Cryonotothenioids.</title>
        <authorList>
            <person name="Cheng C.C."/>
            <person name="Rivera-Colon A.G."/>
            <person name="Minhas B.F."/>
            <person name="Wilson L."/>
            <person name="Rayamajhi N."/>
            <person name="Vargas-Chacoff L."/>
            <person name="Catchen J.M."/>
        </authorList>
    </citation>
    <scope>NUCLEOTIDE SEQUENCE [LARGE SCALE GENOMIC DNA]</scope>
    <source>
        <strain evidence="1">JMC-PN-2008</strain>
    </source>
</reference>